<dbReference type="SUPFAM" id="SSF55073">
    <property type="entry name" value="Nucleotide cyclase"/>
    <property type="match status" value="1"/>
</dbReference>
<dbReference type="InterPro" id="IPR050469">
    <property type="entry name" value="Diguanylate_Cyclase"/>
</dbReference>
<dbReference type="InterPro" id="IPR011123">
    <property type="entry name" value="Y_Y_Y"/>
</dbReference>
<comment type="catalytic activity">
    <reaction evidence="2">
        <text>2 GTP = 3',3'-c-di-GMP + 2 diphosphate</text>
        <dbReference type="Rhea" id="RHEA:24898"/>
        <dbReference type="ChEBI" id="CHEBI:33019"/>
        <dbReference type="ChEBI" id="CHEBI:37565"/>
        <dbReference type="ChEBI" id="CHEBI:58805"/>
        <dbReference type="EC" id="2.7.7.65"/>
    </reaction>
</comment>
<dbReference type="GO" id="GO:1902201">
    <property type="term" value="P:negative regulation of bacterial-type flagellum-dependent cell motility"/>
    <property type="evidence" value="ECO:0007669"/>
    <property type="project" value="TreeGrafter"/>
</dbReference>
<accession>A0A5B9EAK1</accession>
<dbReference type="GO" id="GO:0052621">
    <property type="term" value="F:diguanylate cyclase activity"/>
    <property type="evidence" value="ECO:0007669"/>
    <property type="project" value="UniProtKB-EC"/>
</dbReference>
<dbReference type="EMBL" id="CP042806">
    <property type="protein sequence ID" value="QEE27680.1"/>
    <property type="molecule type" value="Genomic_DNA"/>
</dbReference>
<sequence>MPSRMTTELHIRRRVMEHFSCRCSAGVVHLWAFSSMKTPLHASPGIPSNRRNALGLVLIAYTWLLLLVPHIQSQQFPVRFYANETGLANLAITAVTQDPKGYLWIGTENGVYRFDGSHFQRFGTEDGLRQFYVSSLQADDDGNIWVGTTGHLFRLSGQYLVELKDANQPLSIWQGQNLGKLPGGRILAMVKREPYLFQKSGKDQWTGKPLLATIAAAERSSIGGLHSLFADRKGNIWMGCGKAVCQWSAGNITVWSASRGVPEDTWKSMLQDRHGSIWIRSAYRTVEISAAGGGAVDRSPSTPSEEREHLFLSLAEDANGRILQSSDTSLLRWDGQQWQIFNRNNGIPGEALSSLFVDREGNVWMGTGGLGLGQWLGYPYLENWTFAQGLKNEIVWSFLSDRHAGMYLGTDSGLQRLHDNTISDVDPHELGKAEIAGLADGDAGNLWVGTMGGTGILRLDEARGKITQATKTALVFHILHDTTGQTWFTTMQGLYALRSSNTTGMPEPVIETRHLLGDRDVPTPNACEGPSHTIWVLSDLGPLRMHDGAWDKPEVKNASNPPRFSQIACSPDGTLWLGGETPGLWQASPANSILTANRISMPDDLRDAHIIALLMDRRGWLWVGTDMGVAVLDHGHWSLLRQDNGLVWPDVSQAGLYEDRDGSVWIGTSKGVSHVVAPASLFQPAMLSAEVVAIERGEKTLSANDLIALPWSKSPLTFYLAALSYKDHAHQRLLYRLIGFDETWQTAEGEKVQFTALPGGSYSFELKAEDPFTNKSSPVTTVSFTVRPPWWRRLDVQIAEIIALLLLIAGIIRLWLHRLLIQRRKLENMVAERTYALEEEKRLLTQAKLSLQQMATTDSLTKLRNRHAILEILDLEISQARSKQQDLVVVLIDIDHFKQINDTYGHLAGDEVLRSVAQTLDGLVRSSDHLGRYGGEEFLLVMPGIPIDMAQGRLDDLHRQITSSVVLVDDKAVHVTMSFGAAALRPFHSFDSKELLHQADTALYLAKETGRNRIVWTSYPSGD</sequence>
<protein>
    <recommendedName>
        <fullName evidence="1">diguanylate cyclase</fullName>
        <ecNumber evidence="1">2.7.7.65</ecNumber>
    </recommendedName>
</protein>
<dbReference type="InterPro" id="IPR013783">
    <property type="entry name" value="Ig-like_fold"/>
</dbReference>
<feature type="domain" description="GGDEF" evidence="4">
    <location>
        <begin position="885"/>
        <end position="1019"/>
    </location>
</feature>
<dbReference type="PANTHER" id="PTHR45138">
    <property type="entry name" value="REGULATORY COMPONENTS OF SENSORY TRANSDUCTION SYSTEM"/>
    <property type="match status" value="1"/>
</dbReference>
<feature type="transmembrane region" description="Helical" evidence="3">
    <location>
        <begin position="798"/>
        <end position="816"/>
    </location>
</feature>
<dbReference type="InterPro" id="IPR000160">
    <property type="entry name" value="GGDEF_dom"/>
</dbReference>
<dbReference type="InterPro" id="IPR015943">
    <property type="entry name" value="WD40/YVTN_repeat-like_dom_sf"/>
</dbReference>
<gene>
    <name evidence="5" type="ORF">FTW19_06535</name>
</gene>
<keyword evidence="3" id="KW-1133">Transmembrane helix</keyword>
<dbReference type="Gene3D" id="3.30.70.270">
    <property type="match status" value="1"/>
</dbReference>
<dbReference type="GO" id="GO:0005886">
    <property type="term" value="C:plasma membrane"/>
    <property type="evidence" value="ECO:0007669"/>
    <property type="project" value="TreeGrafter"/>
</dbReference>
<keyword evidence="6" id="KW-1185">Reference proteome</keyword>
<dbReference type="InterPro" id="IPR011110">
    <property type="entry name" value="Reg_prop"/>
</dbReference>
<dbReference type="GO" id="GO:0043709">
    <property type="term" value="P:cell adhesion involved in single-species biofilm formation"/>
    <property type="evidence" value="ECO:0007669"/>
    <property type="project" value="TreeGrafter"/>
</dbReference>
<dbReference type="OrthoDB" id="9813394at2"/>
<dbReference type="FunFam" id="3.30.70.270:FF:000001">
    <property type="entry name" value="Diguanylate cyclase domain protein"/>
    <property type="match status" value="1"/>
</dbReference>
<evidence type="ECO:0000313" key="5">
    <source>
        <dbReference type="EMBL" id="QEE27680.1"/>
    </source>
</evidence>
<dbReference type="Pfam" id="PF00990">
    <property type="entry name" value="GGDEF"/>
    <property type="match status" value="1"/>
</dbReference>
<dbReference type="SMART" id="SM00267">
    <property type="entry name" value="GGDEF"/>
    <property type="match status" value="1"/>
</dbReference>
<evidence type="ECO:0000256" key="3">
    <source>
        <dbReference type="SAM" id="Phobius"/>
    </source>
</evidence>
<dbReference type="KEGG" id="talb:FTW19_06535"/>
<evidence type="ECO:0000259" key="4">
    <source>
        <dbReference type="PROSITE" id="PS50887"/>
    </source>
</evidence>
<name>A0A5B9EAK1_9BACT</name>
<dbReference type="InterPro" id="IPR043128">
    <property type="entry name" value="Rev_trsase/Diguanyl_cyclase"/>
</dbReference>
<dbReference type="Gene3D" id="2.60.40.10">
    <property type="entry name" value="Immunoglobulins"/>
    <property type="match status" value="1"/>
</dbReference>
<dbReference type="EC" id="2.7.7.65" evidence="1"/>
<dbReference type="NCBIfam" id="TIGR00254">
    <property type="entry name" value="GGDEF"/>
    <property type="match status" value="1"/>
</dbReference>
<dbReference type="InterPro" id="IPR029787">
    <property type="entry name" value="Nucleotide_cyclase"/>
</dbReference>
<evidence type="ECO:0000256" key="2">
    <source>
        <dbReference type="ARBA" id="ARBA00034247"/>
    </source>
</evidence>
<dbReference type="Pfam" id="PF07495">
    <property type="entry name" value="Y_Y_Y"/>
    <property type="match status" value="1"/>
</dbReference>
<dbReference type="CDD" id="cd01949">
    <property type="entry name" value="GGDEF"/>
    <property type="match status" value="1"/>
</dbReference>
<keyword evidence="3" id="KW-0812">Transmembrane</keyword>
<keyword evidence="3" id="KW-0472">Membrane</keyword>
<dbReference type="Pfam" id="PF07494">
    <property type="entry name" value="Reg_prop"/>
    <property type="match status" value="4"/>
</dbReference>
<dbReference type="SUPFAM" id="SSF63829">
    <property type="entry name" value="Calcium-dependent phosphotriesterase"/>
    <property type="match status" value="2"/>
</dbReference>
<evidence type="ECO:0000313" key="6">
    <source>
        <dbReference type="Proteomes" id="UP000321820"/>
    </source>
</evidence>
<dbReference type="Proteomes" id="UP000321820">
    <property type="component" value="Chromosome"/>
</dbReference>
<organism evidence="5 6">
    <name type="scientific">Terriglobus albidus</name>
    <dbReference type="NCBI Taxonomy" id="1592106"/>
    <lineage>
        <taxon>Bacteria</taxon>
        <taxon>Pseudomonadati</taxon>
        <taxon>Acidobacteriota</taxon>
        <taxon>Terriglobia</taxon>
        <taxon>Terriglobales</taxon>
        <taxon>Acidobacteriaceae</taxon>
        <taxon>Terriglobus</taxon>
    </lineage>
</organism>
<reference evidence="5 6" key="1">
    <citation type="submission" date="2019-08" db="EMBL/GenBank/DDBJ databases">
        <title>Complete genome sequence of Terriglobus albidus strain ORNL.</title>
        <authorList>
            <person name="Podar M."/>
        </authorList>
    </citation>
    <scope>NUCLEOTIDE SEQUENCE [LARGE SCALE GENOMIC DNA]</scope>
    <source>
        <strain evidence="5 6">ORNL</strain>
    </source>
</reference>
<evidence type="ECO:0000256" key="1">
    <source>
        <dbReference type="ARBA" id="ARBA00012528"/>
    </source>
</evidence>
<dbReference type="AlphaFoldDB" id="A0A5B9EAK1"/>
<proteinExistence type="predicted"/>
<dbReference type="PROSITE" id="PS50887">
    <property type="entry name" value="GGDEF"/>
    <property type="match status" value="1"/>
</dbReference>
<dbReference type="PANTHER" id="PTHR45138:SF9">
    <property type="entry name" value="DIGUANYLATE CYCLASE DGCM-RELATED"/>
    <property type="match status" value="1"/>
</dbReference>
<dbReference type="Gene3D" id="2.130.10.10">
    <property type="entry name" value="YVTN repeat-like/Quinoprotein amine dehydrogenase"/>
    <property type="match status" value="3"/>
</dbReference>